<evidence type="ECO:0000259" key="5">
    <source>
        <dbReference type="Pfam" id="PF03015"/>
    </source>
</evidence>
<protein>
    <recommendedName>
        <fullName evidence="4">Fatty acyl-CoA reductase</fullName>
        <ecNumber evidence="4">1.2.1.84</ecNumber>
    </recommendedName>
</protein>
<dbReference type="EC" id="1.2.1.84" evidence="4"/>
<keyword evidence="4" id="KW-1133">Transmembrane helix</keyword>
<comment type="similarity">
    <text evidence="1 4">Belongs to the fatty acyl-CoA reductase family.</text>
</comment>
<dbReference type="Pfam" id="PF07993">
    <property type="entry name" value="NAD_binding_4"/>
    <property type="match status" value="1"/>
</dbReference>
<gene>
    <name evidence="7" type="ORF">MKW94_025587</name>
</gene>
<reference evidence="7" key="1">
    <citation type="submission" date="2022-03" db="EMBL/GenBank/DDBJ databases">
        <title>A functionally conserved STORR gene fusion in Papaver species that diverged 16.8 million years ago.</title>
        <authorList>
            <person name="Catania T."/>
        </authorList>
    </citation>
    <scope>NUCLEOTIDE SEQUENCE</scope>
    <source>
        <strain evidence="7">S-191538</strain>
    </source>
</reference>
<evidence type="ECO:0000256" key="2">
    <source>
        <dbReference type="ARBA" id="ARBA00022516"/>
    </source>
</evidence>
<evidence type="ECO:0000313" key="8">
    <source>
        <dbReference type="Proteomes" id="UP001177140"/>
    </source>
</evidence>
<dbReference type="InterPro" id="IPR013120">
    <property type="entry name" value="FAR_NAD-bd"/>
</dbReference>
<keyword evidence="4" id="KW-0521">NADP</keyword>
<dbReference type="Pfam" id="PF03015">
    <property type="entry name" value="Sterile"/>
    <property type="match status" value="1"/>
</dbReference>
<sequence length="509" mass="57786">MELNSVIESLENQSILVTGATGYLAKLFVEKLLRVQPNLKQLFLLIRAPNSASAAQRFNNEVSGGEVFRVLRAKHGLRYGTFISEKVTPIAGDISLQNLGINDAQLINNIWKDVDFVANFAANTKFDERYDDAIRTNTLGARHVAEFSNKCEKLKLLLHISTAYVWGEKSGLILENPLRMGETLNGTKSPELDIKVEMKLVLGRLNELKANQVSQKEEMIAMKEFGLERARLFGWPNTYVFTKAMGEMILGESKGHDHKVVIIRPPIISSTLKEPFPGWMEGIRTIDSVFLAYGKGKSRCFPVNPQTVLDVIPGDMVVNAAIVAMVGHGNQPSNENVRFIYHMGSSARAPLLCSKLLHYAYNYFSKNPMKSPPSKGETFGKPIKIPYPLIFPSVNCFLFFFYVTCVFPVKVLLMLNTLVFFDYFHDICSNAERTIKLVQRMIELYTPCIFIGVVRVYFSFDDSNTERLRMEVRLNEAEANTFYFDPKCINWEDYFMNIHIPGLVKYVFK</sequence>
<comment type="catalytic activity">
    <reaction evidence="4">
        <text>a long-chain fatty acyl-CoA + 2 NADPH + 2 H(+) = a long-chain primary fatty alcohol + 2 NADP(+) + CoA</text>
        <dbReference type="Rhea" id="RHEA:52716"/>
        <dbReference type="ChEBI" id="CHEBI:15378"/>
        <dbReference type="ChEBI" id="CHEBI:57287"/>
        <dbReference type="ChEBI" id="CHEBI:57783"/>
        <dbReference type="ChEBI" id="CHEBI:58349"/>
        <dbReference type="ChEBI" id="CHEBI:77396"/>
        <dbReference type="ChEBI" id="CHEBI:83139"/>
        <dbReference type="EC" id="1.2.1.84"/>
    </reaction>
</comment>
<dbReference type="GO" id="GO:0010345">
    <property type="term" value="P:suberin biosynthetic process"/>
    <property type="evidence" value="ECO:0007669"/>
    <property type="project" value="TreeGrafter"/>
</dbReference>
<keyword evidence="2 4" id="KW-0444">Lipid biosynthesis</keyword>
<dbReference type="CDD" id="cd05236">
    <property type="entry name" value="FAR-N_SDR_e"/>
    <property type="match status" value="1"/>
</dbReference>
<keyword evidence="4" id="KW-0812">Transmembrane</keyword>
<dbReference type="PANTHER" id="PTHR11011">
    <property type="entry name" value="MALE STERILITY PROTEIN 2-RELATED"/>
    <property type="match status" value="1"/>
</dbReference>
<feature type="transmembrane region" description="Helical" evidence="4">
    <location>
        <begin position="397"/>
        <end position="421"/>
    </location>
</feature>
<dbReference type="InterPro" id="IPR026055">
    <property type="entry name" value="FAR"/>
</dbReference>
<feature type="domain" description="Fatty acyl-CoA reductase C-terminal" evidence="5">
    <location>
        <begin position="420"/>
        <end position="509"/>
    </location>
</feature>
<feature type="domain" description="Thioester reductase (TE)" evidence="6">
    <location>
        <begin position="17"/>
        <end position="320"/>
    </location>
</feature>
<dbReference type="PANTHER" id="PTHR11011:SF99">
    <property type="entry name" value="FATTY ACYL-COA REDUCTASE 3"/>
    <property type="match status" value="1"/>
</dbReference>
<organism evidence="7 8">
    <name type="scientific">Papaver nudicaule</name>
    <name type="common">Iceland poppy</name>
    <dbReference type="NCBI Taxonomy" id="74823"/>
    <lineage>
        <taxon>Eukaryota</taxon>
        <taxon>Viridiplantae</taxon>
        <taxon>Streptophyta</taxon>
        <taxon>Embryophyta</taxon>
        <taxon>Tracheophyta</taxon>
        <taxon>Spermatophyta</taxon>
        <taxon>Magnoliopsida</taxon>
        <taxon>Ranunculales</taxon>
        <taxon>Papaveraceae</taxon>
        <taxon>Papaveroideae</taxon>
        <taxon>Papaver</taxon>
    </lineage>
</organism>
<proteinExistence type="inferred from homology"/>
<dbReference type="SUPFAM" id="SSF51735">
    <property type="entry name" value="NAD(P)-binding Rossmann-fold domains"/>
    <property type="match status" value="1"/>
</dbReference>
<dbReference type="Proteomes" id="UP001177140">
    <property type="component" value="Unassembled WGS sequence"/>
</dbReference>
<dbReference type="CDD" id="cd09071">
    <property type="entry name" value="FAR_C"/>
    <property type="match status" value="1"/>
</dbReference>
<dbReference type="AlphaFoldDB" id="A0AA41S3W5"/>
<keyword evidence="8" id="KW-1185">Reference proteome</keyword>
<name>A0AA41S3W5_PAPNU</name>
<comment type="caution">
    <text evidence="7">The sequence shown here is derived from an EMBL/GenBank/DDBJ whole genome shotgun (WGS) entry which is preliminary data.</text>
</comment>
<comment type="function">
    <text evidence="4">Catalyzes the reduction of fatty acyl-CoA to fatty alcohols.</text>
</comment>
<keyword evidence="3 4" id="KW-0443">Lipid metabolism</keyword>
<keyword evidence="4" id="KW-0472">Membrane</keyword>
<dbReference type="Gene3D" id="3.40.50.720">
    <property type="entry name" value="NAD(P)-binding Rossmann-like Domain"/>
    <property type="match status" value="1"/>
</dbReference>
<evidence type="ECO:0000259" key="6">
    <source>
        <dbReference type="Pfam" id="PF07993"/>
    </source>
</evidence>
<evidence type="ECO:0000256" key="4">
    <source>
        <dbReference type="RuleBase" id="RU363097"/>
    </source>
</evidence>
<evidence type="ECO:0000313" key="7">
    <source>
        <dbReference type="EMBL" id="MCL7025843.1"/>
    </source>
</evidence>
<dbReference type="InterPro" id="IPR036291">
    <property type="entry name" value="NAD(P)-bd_dom_sf"/>
</dbReference>
<dbReference type="InterPro" id="IPR033640">
    <property type="entry name" value="FAR_C"/>
</dbReference>
<dbReference type="GO" id="GO:0080019">
    <property type="term" value="F:alcohol-forming very long-chain fatty acyl-CoA reductase activity"/>
    <property type="evidence" value="ECO:0007669"/>
    <property type="project" value="InterPro"/>
</dbReference>
<evidence type="ECO:0000256" key="3">
    <source>
        <dbReference type="ARBA" id="ARBA00023098"/>
    </source>
</evidence>
<keyword evidence="4" id="KW-0560">Oxidoreductase</keyword>
<dbReference type="EMBL" id="JAJJMA010049713">
    <property type="protein sequence ID" value="MCL7025843.1"/>
    <property type="molecule type" value="Genomic_DNA"/>
</dbReference>
<feature type="transmembrane region" description="Helical" evidence="4">
    <location>
        <begin position="442"/>
        <end position="460"/>
    </location>
</feature>
<accession>A0AA41S3W5</accession>
<dbReference type="GO" id="GO:0102965">
    <property type="term" value="F:alcohol-forming long-chain fatty acyl-CoA reductase activity"/>
    <property type="evidence" value="ECO:0007669"/>
    <property type="project" value="UniProtKB-EC"/>
</dbReference>
<dbReference type="GO" id="GO:0035336">
    <property type="term" value="P:long-chain fatty-acyl-CoA metabolic process"/>
    <property type="evidence" value="ECO:0007669"/>
    <property type="project" value="TreeGrafter"/>
</dbReference>
<evidence type="ECO:0000256" key="1">
    <source>
        <dbReference type="ARBA" id="ARBA00005928"/>
    </source>
</evidence>